<dbReference type="InterPro" id="IPR036514">
    <property type="entry name" value="SGNH_hydro_sf"/>
</dbReference>
<accession>A0ABS4BTA3</accession>
<keyword evidence="5" id="KW-1185">Reference proteome</keyword>
<evidence type="ECO:0000313" key="4">
    <source>
        <dbReference type="EMBL" id="MBP0903828.1"/>
    </source>
</evidence>
<comment type="caution">
    <text evidence="4">The sequence shown here is derived from an EMBL/GenBank/DDBJ whole genome shotgun (WGS) entry which is preliminary data.</text>
</comment>
<evidence type="ECO:0000256" key="1">
    <source>
        <dbReference type="ARBA" id="ARBA00022729"/>
    </source>
</evidence>
<name>A0ABS4BTA3_9FLAO</name>
<dbReference type="Gene3D" id="3.80.10.10">
    <property type="entry name" value="Ribonuclease Inhibitor"/>
    <property type="match status" value="1"/>
</dbReference>
<evidence type="ECO:0000313" key="5">
    <source>
        <dbReference type="Proteomes" id="UP000670776"/>
    </source>
</evidence>
<dbReference type="SUPFAM" id="SSF52266">
    <property type="entry name" value="SGNH hydrolase"/>
    <property type="match status" value="1"/>
</dbReference>
<protein>
    <submittedName>
        <fullName evidence="4">Leucine-rich repeat domain-containing protein</fullName>
    </submittedName>
</protein>
<dbReference type="EMBL" id="JAGJCB010000006">
    <property type="protein sequence ID" value="MBP0903828.1"/>
    <property type="molecule type" value="Genomic_DNA"/>
</dbReference>
<dbReference type="Pfam" id="PF18962">
    <property type="entry name" value="Por_Secre_tail"/>
    <property type="match status" value="1"/>
</dbReference>
<dbReference type="PANTHER" id="PTHR45661">
    <property type="entry name" value="SURFACE ANTIGEN"/>
    <property type="match status" value="1"/>
</dbReference>
<dbReference type="InterPro" id="IPR032675">
    <property type="entry name" value="LRR_dom_sf"/>
</dbReference>
<gene>
    <name evidence="4" type="ORF">J8H85_08295</name>
</gene>
<evidence type="ECO:0000256" key="2">
    <source>
        <dbReference type="SAM" id="SignalP"/>
    </source>
</evidence>
<dbReference type="NCBIfam" id="TIGR04183">
    <property type="entry name" value="Por_Secre_tail"/>
    <property type="match status" value="1"/>
</dbReference>
<feature type="signal peptide" evidence="2">
    <location>
        <begin position="1"/>
        <end position="22"/>
    </location>
</feature>
<dbReference type="InterPro" id="IPR053139">
    <property type="entry name" value="Surface_bspA-like"/>
</dbReference>
<dbReference type="PANTHER" id="PTHR45661:SF3">
    <property type="entry name" value="IG-LIKE DOMAIN-CONTAINING PROTEIN"/>
    <property type="match status" value="1"/>
</dbReference>
<organism evidence="4 5">
    <name type="scientific">Mariniflexile gromovii</name>
    <dbReference type="NCBI Taxonomy" id="362523"/>
    <lineage>
        <taxon>Bacteria</taxon>
        <taxon>Pseudomonadati</taxon>
        <taxon>Bacteroidota</taxon>
        <taxon>Flavobacteriia</taxon>
        <taxon>Flavobacteriales</taxon>
        <taxon>Flavobacteriaceae</taxon>
        <taxon>Mariniflexile</taxon>
    </lineage>
</organism>
<evidence type="ECO:0000259" key="3">
    <source>
        <dbReference type="Pfam" id="PF18962"/>
    </source>
</evidence>
<proteinExistence type="predicted"/>
<reference evidence="4 5" key="1">
    <citation type="submission" date="2021-04" db="EMBL/GenBank/DDBJ databases">
        <title>Mariniflexile gromovii gen. nov., sp. nov., a gliding bacterium isolated from the sea urchin Strongylocentrotus intermedius.</title>
        <authorList>
            <person name="Ko S."/>
            <person name="Le V."/>
            <person name="Ahn C.-Y."/>
            <person name="Oh H.-M."/>
        </authorList>
    </citation>
    <scope>NUCLEOTIDE SEQUENCE [LARGE SCALE GENOMIC DNA]</scope>
    <source>
        <strain evidence="4 5">KCTC 12570</strain>
    </source>
</reference>
<dbReference type="InterPro" id="IPR026906">
    <property type="entry name" value="LRR_5"/>
</dbReference>
<feature type="domain" description="Secretion system C-terminal sorting" evidence="3">
    <location>
        <begin position="696"/>
        <end position="761"/>
    </location>
</feature>
<dbReference type="Gene3D" id="3.40.50.1110">
    <property type="entry name" value="SGNH hydrolase"/>
    <property type="match status" value="1"/>
</dbReference>
<dbReference type="RefSeq" id="WP_209654475.1">
    <property type="nucleotide sequence ID" value="NZ_JAGJCB010000006.1"/>
</dbReference>
<feature type="chain" id="PRO_5046149753" evidence="2">
    <location>
        <begin position="23"/>
        <end position="763"/>
    </location>
</feature>
<dbReference type="Pfam" id="PF13306">
    <property type="entry name" value="LRR_5"/>
    <property type="match status" value="1"/>
</dbReference>
<sequence length="763" mass="83250">MRKIYLLIAFYLLSYQFTSLFAQSTDYIQVVLYGQSLGLGWQAPRAITDIALDNNYMMGTNVNTLYSTENTTLNPLVAKKWSKGGEQPIVSCLNAYSEAYRDKINANQKFIAVSAGEGGRTIERLSKECTNDGYYDSTFIESLDNTLAAINGQTVSCPAIIYMQGEYNAVPSAAYGQGLTPGTNGTQDKGVYKELLLKLKNNMQADIMSKYGQTEKPLFFIYQTSGSYVRIKELPIVMAQIEFAEENSDVVLLNPHYAMSDYGYGHLSTNGYRWFGELMSKSLISELVNDSPAKTLKPINFDISGNKITIDYDVPVPPLVLDTWTTPMQTNYGFVVYNNNSIVTINSVEIIGGNQVQITCNTDLTDKVEIVYSGSTVNGSGNLRDSDATMSMYTYFDDTADSLQESYTPTLQDGGSIYGQPYGLQNWSNMFYYKLREGVGYFAGDQFDDGLYTFQIIDPVTKTVMIAARNKAGSLAVSGDLVLPGTANGFSTQFTVVGTGESSFNGIYLPEMKNDVTSISIPASVTDIGFRTFRAAEKVESYTLSDGLVTIGGQAFYDNKSLTSIVIPNTVTTLGGSVFNGCSTLQSVTLSQNLLQIPDRIFTNCPAMTTLTVPASLTDFLANSWLTSSVRTLIMDGAVPPVINSGWAGTASNMTVYTDVANIPAYKAAPIWSDMTILDRATLSTNSLEKKLGFSIYPNPTSGLVSFSGLEDIIDITVFNITGSVLLNSKFTTQIDLSSLASGMYFMKVKTANGSSVKRVIKK</sequence>
<keyword evidence="1 2" id="KW-0732">Signal</keyword>
<dbReference type="Proteomes" id="UP000670776">
    <property type="component" value="Unassembled WGS sequence"/>
</dbReference>
<dbReference type="InterPro" id="IPR026444">
    <property type="entry name" value="Secre_tail"/>
</dbReference>
<dbReference type="SUPFAM" id="SSF52058">
    <property type="entry name" value="L domain-like"/>
    <property type="match status" value="1"/>
</dbReference>